<evidence type="ECO:0000313" key="3">
    <source>
        <dbReference type="EMBL" id="KAG0575736.1"/>
    </source>
</evidence>
<feature type="chain" id="PRO_5035848606" description="GH18 domain-containing protein" evidence="1">
    <location>
        <begin position="19"/>
        <end position="367"/>
    </location>
</feature>
<dbReference type="Pfam" id="PF00704">
    <property type="entry name" value="Glyco_hydro_18"/>
    <property type="match status" value="1"/>
</dbReference>
<dbReference type="SUPFAM" id="SSF51445">
    <property type="entry name" value="(Trans)glycosidases"/>
    <property type="match status" value="1"/>
</dbReference>
<dbReference type="GO" id="GO:0008061">
    <property type="term" value="F:chitin binding"/>
    <property type="evidence" value="ECO:0007669"/>
    <property type="project" value="InterPro"/>
</dbReference>
<sequence>MKMSPLLLLLVQLLGVHLLVFQHVRLAGAVVKGGYSIGSASNVNFQYVTHTYYAFTGVDPASYQLVPDAGDTTIGTFVATAKKSNPSVVTLVSIGGAAAPAATFAEMVSTSSRRAVFINSSIALARQYGFEGLDLDWESPQTQGEMQNLAKLLKEWRAATVTESQSSGKAKLLLTAAVSYQSILLYTGDMNQTWPIDAFNTYLDWANVMNYDYHGSWEPNITGEHTALYDPNSTISTDYGISNWLQAGLRPNKLCLGLAYYGKEWNLTSLDNVGVGAPASGGGNPIIYSDIVAYNAGGATVVYDATTVSMYSYKSSELTWIGYDNPDTIAAKVRYAKSRNLLGYFAWALQHDTNTSSLASAASNAWR</sequence>
<dbReference type="SMART" id="SM00636">
    <property type="entry name" value="Glyco_18"/>
    <property type="match status" value="1"/>
</dbReference>
<evidence type="ECO:0000313" key="4">
    <source>
        <dbReference type="Proteomes" id="UP000822688"/>
    </source>
</evidence>
<dbReference type="Proteomes" id="UP000822688">
    <property type="component" value="Chromosome 5"/>
</dbReference>
<dbReference type="PANTHER" id="PTHR11177:SF317">
    <property type="entry name" value="CHITINASE 12-RELATED"/>
    <property type="match status" value="1"/>
</dbReference>
<protein>
    <recommendedName>
        <fullName evidence="2">GH18 domain-containing protein</fullName>
    </recommendedName>
</protein>
<dbReference type="GO" id="GO:0005975">
    <property type="term" value="P:carbohydrate metabolic process"/>
    <property type="evidence" value="ECO:0007669"/>
    <property type="project" value="InterPro"/>
</dbReference>
<dbReference type="InterPro" id="IPR011583">
    <property type="entry name" value="Chitinase_II/V-like_cat"/>
</dbReference>
<dbReference type="InterPro" id="IPR050314">
    <property type="entry name" value="Glycosyl_Hydrlase_18"/>
</dbReference>
<dbReference type="GO" id="GO:0006032">
    <property type="term" value="P:chitin catabolic process"/>
    <property type="evidence" value="ECO:0007669"/>
    <property type="project" value="TreeGrafter"/>
</dbReference>
<dbReference type="SUPFAM" id="SSF54556">
    <property type="entry name" value="Chitinase insertion domain"/>
    <property type="match status" value="1"/>
</dbReference>
<feature type="signal peptide" evidence="1">
    <location>
        <begin position="1"/>
        <end position="18"/>
    </location>
</feature>
<reference evidence="3" key="1">
    <citation type="submission" date="2020-06" db="EMBL/GenBank/DDBJ databases">
        <title>WGS assembly of Ceratodon purpureus strain R40.</title>
        <authorList>
            <person name="Carey S.B."/>
            <person name="Jenkins J."/>
            <person name="Shu S."/>
            <person name="Lovell J.T."/>
            <person name="Sreedasyam A."/>
            <person name="Maumus F."/>
            <person name="Tiley G.P."/>
            <person name="Fernandez-Pozo N."/>
            <person name="Barry K."/>
            <person name="Chen C."/>
            <person name="Wang M."/>
            <person name="Lipzen A."/>
            <person name="Daum C."/>
            <person name="Saski C.A."/>
            <person name="Payton A.C."/>
            <person name="Mcbreen J.C."/>
            <person name="Conrad R.E."/>
            <person name="Kollar L.M."/>
            <person name="Olsson S."/>
            <person name="Huttunen S."/>
            <person name="Landis J.B."/>
            <person name="Wickett N.J."/>
            <person name="Johnson M.G."/>
            <person name="Rensing S.A."/>
            <person name="Grimwood J."/>
            <person name="Schmutz J."/>
            <person name="Mcdaniel S.F."/>
        </authorList>
    </citation>
    <scope>NUCLEOTIDE SEQUENCE</scope>
    <source>
        <strain evidence="3">R40</strain>
    </source>
</reference>
<dbReference type="InterPro" id="IPR029070">
    <property type="entry name" value="Chitinase_insertion_sf"/>
</dbReference>
<dbReference type="InterPro" id="IPR017853">
    <property type="entry name" value="GH"/>
</dbReference>
<dbReference type="PROSITE" id="PS51910">
    <property type="entry name" value="GH18_2"/>
    <property type="match status" value="1"/>
</dbReference>
<keyword evidence="4" id="KW-1185">Reference proteome</keyword>
<dbReference type="GO" id="GO:0005576">
    <property type="term" value="C:extracellular region"/>
    <property type="evidence" value="ECO:0007669"/>
    <property type="project" value="TreeGrafter"/>
</dbReference>
<dbReference type="CDD" id="cd02879">
    <property type="entry name" value="GH18_plant_chitinase_class_V"/>
    <property type="match status" value="1"/>
</dbReference>
<proteinExistence type="predicted"/>
<gene>
    <name evidence="3" type="ORF">KC19_5G026600</name>
</gene>
<comment type="caution">
    <text evidence="3">The sequence shown here is derived from an EMBL/GenBank/DDBJ whole genome shotgun (WGS) entry which is preliminary data.</text>
</comment>
<evidence type="ECO:0000259" key="2">
    <source>
        <dbReference type="PROSITE" id="PS51910"/>
    </source>
</evidence>
<dbReference type="Gene3D" id="3.10.50.10">
    <property type="match status" value="1"/>
</dbReference>
<dbReference type="AlphaFoldDB" id="A0A8T0HXZ2"/>
<accession>A0A8T0HXZ2</accession>
<dbReference type="Gene3D" id="3.20.20.80">
    <property type="entry name" value="Glycosidases"/>
    <property type="match status" value="1"/>
</dbReference>
<feature type="domain" description="GH18" evidence="2">
    <location>
        <begin position="24"/>
        <end position="367"/>
    </location>
</feature>
<dbReference type="OrthoDB" id="73875at2759"/>
<dbReference type="GO" id="GO:0004568">
    <property type="term" value="F:chitinase activity"/>
    <property type="evidence" value="ECO:0007669"/>
    <property type="project" value="TreeGrafter"/>
</dbReference>
<keyword evidence="1" id="KW-0732">Signal</keyword>
<evidence type="ECO:0000256" key="1">
    <source>
        <dbReference type="SAM" id="SignalP"/>
    </source>
</evidence>
<dbReference type="PANTHER" id="PTHR11177">
    <property type="entry name" value="CHITINASE"/>
    <property type="match status" value="1"/>
</dbReference>
<dbReference type="InterPro" id="IPR001223">
    <property type="entry name" value="Glyco_hydro18_cat"/>
</dbReference>
<organism evidence="3 4">
    <name type="scientific">Ceratodon purpureus</name>
    <name type="common">Fire moss</name>
    <name type="synonym">Dicranum purpureum</name>
    <dbReference type="NCBI Taxonomy" id="3225"/>
    <lineage>
        <taxon>Eukaryota</taxon>
        <taxon>Viridiplantae</taxon>
        <taxon>Streptophyta</taxon>
        <taxon>Embryophyta</taxon>
        <taxon>Bryophyta</taxon>
        <taxon>Bryophytina</taxon>
        <taxon>Bryopsida</taxon>
        <taxon>Dicranidae</taxon>
        <taxon>Pseudoditrichales</taxon>
        <taxon>Ditrichaceae</taxon>
        <taxon>Ceratodon</taxon>
    </lineage>
</organism>
<name>A0A8T0HXZ2_CERPU</name>
<dbReference type="EMBL" id="CM026425">
    <property type="protein sequence ID" value="KAG0575736.1"/>
    <property type="molecule type" value="Genomic_DNA"/>
</dbReference>